<name>A0ABP0ECV8_9ASCO</name>
<reference evidence="9 10" key="1">
    <citation type="submission" date="2024-01" db="EMBL/GenBank/DDBJ databases">
        <authorList>
            <consortium name="Genoscope - CEA"/>
            <person name="William W."/>
        </authorList>
    </citation>
    <scope>NUCLEOTIDE SEQUENCE [LARGE SCALE GENOMIC DNA]</scope>
    <source>
        <strain evidence="9 10">29B2s-10</strain>
    </source>
</reference>
<feature type="compositionally biased region" description="Basic and acidic residues" evidence="5">
    <location>
        <begin position="609"/>
        <end position="619"/>
    </location>
</feature>
<feature type="region of interest" description="Disordered" evidence="5">
    <location>
        <begin position="477"/>
        <end position="530"/>
    </location>
</feature>
<feature type="compositionally biased region" description="Basic and acidic residues" evidence="5">
    <location>
        <begin position="55"/>
        <end position="67"/>
    </location>
</feature>
<feature type="compositionally biased region" description="Polar residues" evidence="5">
    <location>
        <begin position="35"/>
        <end position="49"/>
    </location>
</feature>
<feature type="region of interest" description="Disordered" evidence="5">
    <location>
        <begin position="1"/>
        <end position="101"/>
    </location>
</feature>
<gene>
    <name evidence="9" type="ORF">CAAN4_D01288</name>
</gene>
<evidence type="ECO:0000256" key="6">
    <source>
        <dbReference type="SAM" id="Phobius"/>
    </source>
</evidence>
<evidence type="ECO:0000259" key="7">
    <source>
        <dbReference type="SMART" id="SM00693"/>
    </source>
</evidence>
<feature type="domain" description="Peroxin/Ferlin" evidence="7">
    <location>
        <begin position="332"/>
        <end position="414"/>
    </location>
</feature>
<feature type="transmembrane region" description="Helical" evidence="6">
    <location>
        <begin position="137"/>
        <end position="154"/>
    </location>
</feature>
<organism evidence="9 10">
    <name type="scientific">[Candida] anglica</name>
    <dbReference type="NCBI Taxonomy" id="148631"/>
    <lineage>
        <taxon>Eukaryota</taxon>
        <taxon>Fungi</taxon>
        <taxon>Dikarya</taxon>
        <taxon>Ascomycota</taxon>
        <taxon>Saccharomycotina</taxon>
        <taxon>Pichiomycetes</taxon>
        <taxon>Debaryomycetaceae</taxon>
        <taxon>Kurtzmaniella</taxon>
    </lineage>
</organism>
<feature type="transmembrane region" description="Helical" evidence="6">
    <location>
        <begin position="160"/>
        <end position="176"/>
    </location>
</feature>
<feature type="transmembrane region" description="Helical" evidence="6">
    <location>
        <begin position="224"/>
        <end position="241"/>
    </location>
</feature>
<dbReference type="SMART" id="SM00694">
    <property type="entry name" value="DysFC"/>
    <property type="match status" value="1"/>
</dbReference>
<comment type="subcellular location">
    <subcellularLocation>
        <location evidence="1">Endomembrane system</location>
        <topology evidence="1">Multi-pass membrane protein</topology>
    </subcellularLocation>
</comment>
<dbReference type="PANTHER" id="PTHR31679">
    <property type="entry name" value="PEROXISOMAL MEMBRANE PROTEIN PEX30-RELATED"/>
    <property type="match status" value="1"/>
</dbReference>
<accession>A0ABP0ECV8</accession>
<dbReference type="Pfam" id="PF06398">
    <property type="entry name" value="Pex24p"/>
    <property type="match status" value="1"/>
</dbReference>
<feature type="compositionally biased region" description="Polar residues" evidence="5">
    <location>
        <begin position="477"/>
        <end position="503"/>
    </location>
</feature>
<evidence type="ECO:0000313" key="10">
    <source>
        <dbReference type="Proteomes" id="UP001497600"/>
    </source>
</evidence>
<evidence type="ECO:0000256" key="1">
    <source>
        <dbReference type="ARBA" id="ARBA00004127"/>
    </source>
</evidence>
<dbReference type="SMART" id="SM00693">
    <property type="entry name" value="DysFN"/>
    <property type="match status" value="1"/>
</dbReference>
<evidence type="ECO:0000259" key="8">
    <source>
        <dbReference type="SMART" id="SM00694"/>
    </source>
</evidence>
<keyword evidence="4 6" id="KW-0472">Membrane</keyword>
<feature type="compositionally biased region" description="Polar residues" evidence="5">
    <location>
        <begin position="8"/>
        <end position="21"/>
    </location>
</feature>
<evidence type="ECO:0000256" key="2">
    <source>
        <dbReference type="ARBA" id="ARBA00022692"/>
    </source>
</evidence>
<evidence type="ECO:0000256" key="3">
    <source>
        <dbReference type="ARBA" id="ARBA00022989"/>
    </source>
</evidence>
<feature type="region of interest" description="Disordered" evidence="5">
    <location>
        <begin position="596"/>
        <end position="619"/>
    </location>
</feature>
<keyword evidence="10" id="KW-1185">Reference proteome</keyword>
<evidence type="ECO:0000256" key="4">
    <source>
        <dbReference type="ARBA" id="ARBA00023136"/>
    </source>
</evidence>
<feature type="compositionally biased region" description="Low complexity" evidence="5">
    <location>
        <begin position="71"/>
        <end position="101"/>
    </location>
</feature>
<feature type="domain" description="Peroxin/Ferlin" evidence="8">
    <location>
        <begin position="440"/>
        <end position="473"/>
    </location>
</feature>
<keyword evidence="3 6" id="KW-1133">Transmembrane helix</keyword>
<protein>
    <recommendedName>
        <fullName evidence="7 8">Peroxin/Ferlin domain-containing protein</fullName>
    </recommendedName>
</protein>
<sequence>MSAKVLDSNPTTPQSFSQSGLGPSEKTDNKEIRAQFSSTISSGGSNFTGNAVRKSSSDKVSNHRTIDPEQSSSTSSTTNPSTSTTNPPTSGSSTAPQTSPLLSSTPPIVAKSLIKSYPYLLILNKLLSIFTWTNDDYWVNLIVICIYGFTVLYFEKLVTWAGHLIIVGIITLYAVLNQKIVEETNLHPTLDDVVQALTTTCIKADMLLAPITSLSLNAYDIKRLLFTTVFLTPIYLIISFFVIKPRIILLATGLHILSYHSAYSRVTRKMLWKIKFVRLLCFYLTGLDFSTAKNHSLFAAAFAKVQKNATGNTSKSSSGNSSGGLAGNDGKPVRFTYAIYENQRRWLGIGWTSNLLSYERTPWTDEFLNESSSIESFQLPNAENSNYSFGHQQSSQLVANGANWRWVDKTWRLDLTNDGAITLSNNKRSRTTANPSTDDGYIYYDNVWKKPTTEDSFGKYTRRRRWIRTAELVFNGSGSETASNSINISPTTTNIEDTASTTGVSRTSTTNDVTSTTSSTSKSKKRKSLRFASEEDDIKEINEKIADTKKIEDEQVTLKEPASSLQALESTDLLDSIALDEYNGSVASAVAEIIPKSNVGPTLPPRPTGFDEEKFTQTS</sequence>
<dbReference type="Proteomes" id="UP001497600">
    <property type="component" value="Chromosome D"/>
</dbReference>
<dbReference type="InterPro" id="IPR010482">
    <property type="entry name" value="TECPR1-like_DysF"/>
</dbReference>
<evidence type="ECO:0000256" key="5">
    <source>
        <dbReference type="SAM" id="MobiDB-lite"/>
    </source>
</evidence>
<feature type="compositionally biased region" description="Low complexity" evidence="5">
    <location>
        <begin position="504"/>
        <end position="521"/>
    </location>
</feature>
<proteinExistence type="predicted"/>
<evidence type="ECO:0000313" key="9">
    <source>
        <dbReference type="EMBL" id="CAK7902723.1"/>
    </source>
</evidence>
<dbReference type="EMBL" id="OZ004256">
    <property type="protein sequence ID" value="CAK7902723.1"/>
    <property type="molecule type" value="Genomic_DNA"/>
</dbReference>
<dbReference type="InterPro" id="IPR006614">
    <property type="entry name" value="Peroxin/Ferlin"/>
</dbReference>
<dbReference type="InterPro" id="IPR052646">
    <property type="entry name" value="Peroxisomal_PEX28-32"/>
</dbReference>
<dbReference type="PANTHER" id="PTHR31679:SF2">
    <property type="entry name" value="PEROXISOMAL MEMBRANE PROTEIN PEX30-RELATED"/>
    <property type="match status" value="1"/>
</dbReference>
<keyword evidence="2 6" id="KW-0812">Transmembrane</keyword>